<comment type="caution">
    <text evidence="1">The sequence shown here is derived from an EMBL/GenBank/DDBJ whole genome shotgun (WGS) entry which is preliminary data.</text>
</comment>
<organism evidence="1 2">
    <name type="scientific">Streptomyces millisiae</name>
    <dbReference type="NCBI Taxonomy" id="3075542"/>
    <lineage>
        <taxon>Bacteria</taxon>
        <taxon>Bacillati</taxon>
        <taxon>Actinomycetota</taxon>
        <taxon>Actinomycetes</taxon>
        <taxon>Kitasatosporales</taxon>
        <taxon>Streptomycetaceae</taxon>
        <taxon>Streptomyces</taxon>
    </lineage>
</organism>
<keyword evidence="2" id="KW-1185">Reference proteome</keyword>
<name>A0ABU2LLT7_9ACTN</name>
<dbReference type="RefSeq" id="WP_311597299.1">
    <property type="nucleotide sequence ID" value="NZ_JAVREM010000007.1"/>
</dbReference>
<protein>
    <submittedName>
        <fullName evidence="1">Uncharacterized protein</fullName>
    </submittedName>
</protein>
<reference evidence="2" key="1">
    <citation type="submission" date="2023-07" db="EMBL/GenBank/DDBJ databases">
        <title>30 novel species of actinomycetes from the DSMZ collection.</title>
        <authorList>
            <person name="Nouioui I."/>
        </authorList>
    </citation>
    <scope>NUCLEOTIDE SEQUENCE [LARGE SCALE GENOMIC DNA]</scope>
    <source>
        <strain evidence="2">DSM 44918</strain>
    </source>
</reference>
<evidence type="ECO:0000313" key="2">
    <source>
        <dbReference type="Proteomes" id="UP001183420"/>
    </source>
</evidence>
<dbReference type="EMBL" id="JAVREM010000007">
    <property type="protein sequence ID" value="MDT0318549.1"/>
    <property type="molecule type" value="Genomic_DNA"/>
</dbReference>
<sequence>MWKLLNQHPGDDFLGQSAFALSTNDFGVLEYKYKDYYFNHNGDGKEIEPGLGCHTLTLVLRKEPVIEVIGLSGTSEKQLVRITAAGTGKVLRRGADGLLELYSPDWSQPAVPDADDVFELAPADGASIQLRTPTGAAGTSPALVRAPDGTLAMTAASDANWQAYPYGDSSYSLHHGPHSLLAEDGKVGAPLHNTPSDGRRWFFLPVS</sequence>
<accession>A0ABU2LLT7</accession>
<gene>
    <name evidence="1" type="ORF">RNC47_09400</name>
</gene>
<evidence type="ECO:0000313" key="1">
    <source>
        <dbReference type="EMBL" id="MDT0318549.1"/>
    </source>
</evidence>
<dbReference type="Proteomes" id="UP001183420">
    <property type="component" value="Unassembled WGS sequence"/>
</dbReference>
<proteinExistence type="predicted"/>